<feature type="transmembrane region" description="Helical" evidence="7">
    <location>
        <begin position="378"/>
        <end position="396"/>
    </location>
</feature>
<feature type="transmembrane region" description="Helical" evidence="7">
    <location>
        <begin position="73"/>
        <end position="91"/>
    </location>
</feature>
<protein>
    <submittedName>
        <fullName evidence="9">Acyltransferase</fullName>
        <ecNumber evidence="9">2.3.1.-</ecNumber>
    </submittedName>
</protein>
<feature type="transmembrane region" description="Helical" evidence="7">
    <location>
        <begin position="213"/>
        <end position="232"/>
    </location>
</feature>
<reference evidence="9 10" key="1">
    <citation type="submission" date="2024-02" db="EMBL/GenBank/DDBJ databases">
        <title>Bacterial strain from lacustrine sediment.</title>
        <authorList>
            <person name="Petit C."/>
            <person name="Fadhlaoui K."/>
        </authorList>
    </citation>
    <scope>NUCLEOTIDE SEQUENCE [LARGE SCALE GENOMIC DNA]</scope>
    <source>
        <strain evidence="9 10">IPX-CK</strain>
    </source>
</reference>
<evidence type="ECO:0000256" key="3">
    <source>
        <dbReference type="ARBA" id="ARBA00022475"/>
    </source>
</evidence>
<dbReference type="EC" id="2.3.1.-" evidence="9"/>
<organism evidence="9 10">
    <name type="scientific">Kineothrix sedimenti</name>
    <dbReference type="NCBI Taxonomy" id="3123317"/>
    <lineage>
        <taxon>Bacteria</taxon>
        <taxon>Bacillati</taxon>
        <taxon>Bacillota</taxon>
        <taxon>Clostridia</taxon>
        <taxon>Lachnospirales</taxon>
        <taxon>Lachnospiraceae</taxon>
        <taxon>Kineothrix</taxon>
    </lineage>
</organism>
<keyword evidence="4 7" id="KW-0812">Transmembrane</keyword>
<proteinExistence type="inferred from homology"/>
<name>A0ABZ3EUC5_9FIRM</name>
<feature type="transmembrane region" description="Helical" evidence="7">
    <location>
        <begin position="7"/>
        <end position="25"/>
    </location>
</feature>
<feature type="transmembrane region" description="Helical" evidence="7">
    <location>
        <begin position="247"/>
        <end position="264"/>
    </location>
</feature>
<keyword evidence="5 7" id="KW-1133">Transmembrane helix</keyword>
<dbReference type="RefSeq" id="WP_342757427.1">
    <property type="nucleotide sequence ID" value="NZ_CP146256.1"/>
</dbReference>
<feature type="transmembrane region" description="Helical" evidence="7">
    <location>
        <begin position="350"/>
        <end position="372"/>
    </location>
</feature>
<feature type="transmembrane region" description="Helical" evidence="7">
    <location>
        <begin position="103"/>
        <end position="124"/>
    </location>
</feature>
<dbReference type="Proteomes" id="UP001451571">
    <property type="component" value="Chromosome"/>
</dbReference>
<sequence length="413" mass="48160">MKKKEVITTFFIFMVWCIFLGVSGFIEVQKISENEMLGWMLPASLMVLLFYGAKKAPAGGYTKETFSLKKSKAFQGFLAVCVIMHHMYIVLLSEIDYKGALSIFKNSGVIIVGFFFFASGYGLITSLYQKDNYLKGFIKKRIFTVLVPFFICNYVYLITMLLMGKKYAMSDLLYVFFGMKLLNSQMWFAVEIMFLYILFYVIFRFIKQEKIAYMIMGVCIVAVMGGSLLLGHDLTTGEIVSWFRGEWWYNTTFVFFVGMLAARFKEKLLPWIKKRYYLCLSMLLMLSSFFGIMSKRLLEEKGYWIEDLFYKGYTEKIETLAFQLPMVVFSVAVILLFMMKFTFYNKALDFLGRFSLEVILINNVFIVSLLKLAVINEILYIIAVFAATILAAMTIYKIKLWVLDKNDYLSRWR</sequence>
<dbReference type="PANTHER" id="PTHR40074:SF2">
    <property type="entry name" value="O-ACETYLTRANSFERASE WECH"/>
    <property type="match status" value="1"/>
</dbReference>
<feature type="transmembrane region" description="Helical" evidence="7">
    <location>
        <begin position="276"/>
        <end position="294"/>
    </location>
</feature>
<evidence type="ECO:0000256" key="1">
    <source>
        <dbReference type="ARBA" id="ARBA00004651"/>
    </source>
</evidence>
<feature type="transmembrane region" description="Helical" evidence="7">
    <location>
        <begin position="37"/>
        <end position="53"/>
    </location>
</feature>
<evidence type="ECO:0000313" key="10">
    <source>
        <dbReference type="Proteomes" id="UP001451571"/>
    </source>
</evidence>
<keyword evidence="9" id="KW-0012">Acyltransferase</keyword>
<keyword evidence="6 7" id="KW-0472">Membrane</keyword>
<comment type="subcellular location">
    <subcellularLocation>
        <location evidence="1">Cell membrane</location>
        <topology evidence="1">Multi-pass membrane protein</topology>
    </subcellularLocation>
</comment>
<dbReference type="GO" id="GO:0016746">
    <property type="term" value="F:acyltransferase activity"/>
    <property type="evidence" value="ECO:0007669"/>
    <property type="project" value="UniProtKB-KW"/>
</dbReference>
<feature type="transmembrane region" description="Helical" evidence="7">
    <location>
        <begin position="320"/>
        <end position="338"/>
    </location>
</feature>
<keyword evidence="3" id="KW-1003">Cell membrane</keyword>
<evidence type="ECO:0000256" key="5">
    <source>
        <dbReference type="ARBA" id="ARBA00022989"/>
    </source>
</evidence>
<comment type="similarity">
    <text evidence="2">Belongs to the acyltransferase 3 family.</text>
</comment>
<evidence type="ECO:0000256" key="4">
    <source>
        <dbReference type="ARBA" id="ARBA00022692"/>
    </source>
</evidence>
<dbReference type="Pfam" id="PF01757">
    <property type="entry name" value="Acyl_transf_3"/>
    <property type="match status" value="1"/>
</dbReference>
<keyword evidence="10" id="KW-1185">Reference proteome</keyword>
<feature type="transmembrane region" description="Helical" evidence="7">
    <location>
        <begin position="184"/>
        <end position="206"/>
    </location>
</feature>
<feature type="domain" description="Acyltransferase 3" evidence="8">
    <location>
        <begin position="74"/>
        <end position="396"/>
    </location>
</feature>
<evidence type="ECO:0000256" key="6">
    <source>
        <dbReference type="ARBA" id="ARBA00023136"/>
    </source>
</evidence>
<evidence type="ECO:0000256" key="2">
    <source>
        <dbReference type="ARBA" id="ARBA00007400"/>
    </source>
</evidence>
<dbReference type="EMBL" id="CP146256">
    <property type="protein sequence ID" value="XAH73826.1"/>
    <property type="molecule type" value="Genomic_DNA"/>
</dbReference>
<gene>
    <name evidence="9" type="ORF">V6984_20345</name>
</gene>
<evidence type="ECO:0000256" key="7">
    <source>
        <dbReference type="SAM" id="Phobius"/>
    </source>
</evidence>
<keyword evidence="9" id="KW-0808">Transferase</keyword>
<dbReference type="InterPro" id="IPR002656">
    <property type="entry name" value="Acyl_transf_3_dom"/>
</dbReference>
<evidence type="ECO:0000313" key="9">
    <source>
        <dbReference type="EMBL" id="XAH73826.1"/>
    </source>
</evidence>
<accession>A0ABZ3EUC5</accession>
<feature type="transmembrane region" description="Helical" evidence="7">
    <location>
        <begin position="145"/>
        <end position="164"/>
    </location>
</feature>
<dbReference type="PANTHER" id="PTHR40074">
    <property type="entry name" value="O-ACETYLTRANSFERASE WECH"/>
    <property type="match status" value="1"/>
</dbReference>
<evidence type="ECO:0000259" key="8">
    <source>
        <dbReference type="Pfam" id="PF01757"/>
    </source>
</evidence>